<dbReference type="EMBL" id="JAFGIX010000041">
    <property type="protein sequence ID" value="MBN1573178.1"/>
    <property type="molecule type" value="Genomic_DNA"/>
</dbReference>
<reference evidence="1" key="1">
    <citation type="journal article" date="2021" name="Environ. Microbiol.">
        <title>Genomic characterization of three novel Desulfobacterota classes expand the metabolic and phylogenetic diversity of the phylum.</title>
        <authorList>
            <person name="Murphy C.L."/>
            <person name="Biggerstaff J."/>
            <person name="Eichhorn A."/>
            <person name="Ewing E."/>
            <person name="Shahan R."/>
            <person name="Soriano D."/>
            <person name="Stewart S."/>
            <person name="VanMol K."/>
            <person name="Walker R."/>
            <person name="Walters P."/>
            <person name="Elshahed M.S."/>
            <person name="Youssef N.H."/>
        </authorList>
    </citation>
    <scope>NUCLEOTIDE SEQUENCE</scope>
    <source>
        <strain evidence="1">Zod_Metabat.24</strain>
    </source>
</reference>
<sequence>MKEEIVKNSYYELHVDIRKNRLYYTIKGYWQSASEAPKNYDDFEKAVEKLTKGFDAVADLREMKPPPEDVANLHIRTQKLAMAKGLSRTADIVDSSLVNIVIKRYDRESNRFKQAFATIEEGEKWLDSYK</sequence>
<reference evidence="1" key="2">
    <citation type="submission" date="2021-01" db="EMBL/GenBank/DDBJ databases">
        <authorList>
            <person name="Hahn C.R."/>
            <person name="Youssef N.H."/>
            <person name="Elshahed M."/>
        </authorList>
    </citation>
    <scope>NUCLEOTIDE SEQUENCE</scope>
    <source>
        <strain evidence="1">Zod_Metabat.24</strain>
    </source>
</reference>
<evidence type="ECO:0000313" key="2">
    <source>
        <dbReference type="Proteomes" id="UP000809273"/>
    </source>
</evidence>
<protein>
    <submittedName>
        <fullName evidence="1">Uncharacterized protein</fullName>
    </submittedName>
</protein>
<comment type="caution">
    <text evidence="1">The sequence shown here is derived from an EMBL/GenBank/DDBJ whole genome shotgun (WGS) entry which is preliminary data.</text>
</comment>
<accession>A0A9D8KF95</accession>
<dbReference type="Proteomes" id="UP000809273">
    <property type="component" value="Unassembled WGS sequence"/>
</dbReference>
<proteinExistence type="predicted"/>
<organism evidence="1 2">
    <name type="scientific">Candidatus Zymogenus saltonus</name>
    <dbReference type="NCBI Taxonomy" id="2844893"/>
    <lineage>
        <taxon>Bacteria</taxon>
        <taxon>Deltaproteobacteria</taxon>
        <taxon>Candidatus Zymogenia</taxon>
        <taxon>Candidatus Zymogeniales</taxon>
        <taxon>Candidatus Zymogenaceae</taxon>
        <taxon>Candidatus Zymogenus</taxon>
    </lineage>
</organism>
<dbReference type="AlphaFoldDB" id="A0A9D8KF95"/>
<gene>
    <name evidence="1" type="ORF">JW984_08295</name>
</gene>
<name>A0A9D8KF95_9DELT</name>
<evidence type="ECO:0000313" key="1">
    <source>
        <dbReference type="EMBL" id="MBN1573178.1"/>
    </source>
</evidence>